<keyword evidence="4" id="KW-1185">Reference proteome</keyword>
<dbReference type="Pfam" id="PF18962">
    <property type="entry name" value="Por_Secre_tail"/>
    <property type="match status" value="1"/>
</dbReference>
<keyword evidence="1" id="KW-0732">Signal</keyword>
<proteinExistence type="predicted"/>
<dbReference type="NCBIfam" id="TIGR04183">
    <property type="entry name" value="Por_Secre_tail"/>
    <property type="match status" value="1"/>
</dbReference>
<evidence type="ECO:0000256" key="1">
    <source>
        <dbReference type="SAM" id="SignalP"/>
    </source>
</evidence>
<evidence type="ECO:0000313" key="3">
    <source>
        <dbReference type="EMBL" id="SMO53414.1"/>
    </source>
</evidence>
<feature type="signal peptide" evidence="1">
    <location>
        <begin position="1"/>
        <end position="19"/>
    </location>
</feature>
<organism evidence="3 4">
    <name type="scientific">Saccharicrinis carchari</name>
    <dbReference type="NCBI Taxonomy" id="1168039"/>
    <lineage>
        <taxon>Bacteria</taxon>
        <taxon>Pseudomonadati</taxon>
        <taxon>Bacteroidota</taxon>
        <taxon>Bacteroidia</taxon>
        <taxon>Marinilabiliales</taxon>
        <taxon>Marinilabiliaceae</taxon>
        <taxon>Saccharicrinis</taxon>
    </lineage>
</organism>
<dbReference type="Proteomes" id="UP000319040">
    <property type="component" value="Unassembled WGS sequence"/>
</dbReference>
<dbReference type="AlphaFoldDB" id="A0A521C1Z3"/>
<dbReference type="InterPro" id="IPR026444">
    <property type="entry name" value="Secre_tail"/>
</dbReference>
<evidence type="ECO:0000313" key="4">
    <source>
        <dbReference type="Proteomes" id="UP000319040"/>
    </source>
</evidence>
<dbReference type="EMBL" id="FXTB01000002">
    <property type="protein sequence ID" value="SMO53414.1"/>
    <property type="molecule type" value="Genomic_DNA"/>
</dbReference>
<gene>
    <name evidence="3" type="ORF">SAMN06265379_102322</name>
</gene>
<protein>
    <submittedName>
        <fullName evidence="3">Por secretion system C-terminal sorting domain-containing protein</fullName>
    </submittedName>
</protein>
<accession>A0A521C1Z3</accession>
<evidence type="ECO:0000259" key="2">
    <source>
        <dbReference type="Pfam" id="PF18962"/>
    </source>
</evidence>
<reference evidence="3 4" key="1">
    <citation type="submission" date="2017-05" db="EMBL/GenBank/DDBJ databases">
        <authorList>
            <person name="Varghese N."/>
            <person name="Submissions S."/>
        </authorList>
    </citation>
    <scope>NUCLEOTIDE SEQUENCE [LARGE SCALE GENOMIC DNA]</scope>
    <source>
        <strain evidence="3 4">DSM 27040</strain>
    </source>
</reference>
<dbReference type="OrthoDB" id="9815657at2"/>
<dbReference type="RefSeq" id="WP_142532615.1">
    <property type="nucleotide sequence ID" value="NZ_FXTB01000002.1"/>
</dbReference>
<feature type="chain" id="PRO_5021926553" evidence="1">
    <location>
        <begin position="20"/>
        <end position="324"/>
    </location>
</feature>
<feature type="domain" description="Secretion system C-terminal sorting" evidence="2">
    <location>
        <begin position="250"/>
        <end position="317"/>
    </location>
</feature>
<name>A0A521C1Z3_SACCC</name>
<sequence length="324" mass="35940">MNKLLFILALLLLPLVQKAQTKLASGDIAFIAINSDEGVDDFSFVLLRNINSGTSIFFTDNGWTAAGAFNSVYTESHITWTAYEKMQAGTVIQIKTYNGNKPALASDGKISGDKMTVSVAGDQILAYQGNKAEPRFIAAISFNQNINTEPGDNFDGDSYSNSTTAMPPGLAKGVSAIHIYLPEKYKEGDNSIYNCSVASGDKEELLYAINNVNNWVLDDDVAFKQNPFPCEFKVELSTDIKEIRDAKYKIFPNPASNYIRVVAESTRDARIKIINTAGMMMDAYFYPAYTKEQTFSIHHLPRGIYYVKIRTNDEEFTTVVSVVK</sequence>